<reference evidence="2 3" key="1">
    <citation type="submission" date="2020-08" db="EMBL/GenBank/DDBJ databases">
        <authorList>
            <person name="Koutsovoulos G."/>
            <person name="Danchin GJ E."/>
        </authorList>
    </citation>
    <scope>NUCLEOTIDE SEQUENCE [LARGE SCALE GENOMIC DNA]</scope>
</reference>
<dbReference type="AlphaFoldDB" id="A0A6V7VHU4"/>
<protein>
    <submittedName>
        <fullName evidence="2">Uncharacterized protein</fullName>
    </submittedName>
</protein>
<accession>A0A6V7VHU4</accession>
<organism evidence="2 3">
    <name type="scientific">Meloidogyne enterolobii</name>
    <name type="common">Root-knot nematode worm</name>
    <name type="synonym">Meloidogyne mayaguensis</name>
    <dbReference type="NCBI Taxonomy" id="390850"/>
    <lineage>
        <taxon>Eukaryota</taxon>
        <taxon>Metazoa</taxon>
        <taxon>Ecdysozoa</taxon>
        <taxon>Nematoda</taxon>
        <taxon>Chromadorea</taxon>
        <taxon>Rhabditida</taxon>
        <taxon>Tylenchina</taxon>
        <taxon>Tylenchomorpha</taxon>
        <taxon>Tylenchoidea</taxon>
        <taxon>Meloidogynidae</taxon>
        <taxon>Meloidogyninae</taxon>
        <taxon>Meloidogyne</taxon>
    </lineage>
</organism>
<evidence type="ECO:0000313" key="3">
    <source>
        <dbReference type="Proteomes" id="UP000580250"/>
    </source>
</evidence>
<feature type="chain" id="PRO_5027802121" evidence="1">
    <location>
        <begin position="22"/>
        <end position="50"/>
    </location>
</feature>
<proteinExistence type="predicted"/>
<dbReference type="Proteomes" id="UP000580250">
    <property type="component" value="Unassembled WGS sequence"/>
</dbReference>
<evidence type="ECO:0000256" key="1">
    <source>
        <dbReference type="SAM" id="SignalP"/>
    </source>
</evidence>
<gene>
    <name evidence="2" type="ORF">MENT_LOCUS26190</name>
</gene>
<keyword evidence="1" id="KW-0732">Signal</keyword>
<feature type="signal peptide" evidence="1">
    <location>
        <begin position="1"/>
        <end position="21"/>
    </location>
</feature>
<dbReference type="EMBL" id="CAJEWN010000237">
    <property type="protein sequence ID" value="CAD2174526.1"/>
    <property type="molecule type" value="Genomic_DNA"/>
</dbReference>
<name>A0A6V7VHU4_MELEN</name>
<sequence>MQQVFFIFLVCFFLYVNDVNSVSLEFCNLADEGKQDVRFLINYFKSKINN</sequence>
<evidence type="ECO:0000313" key="2">
    <source>
        <dbReference type="EMBL" id="CAD2174526.1"/>
    </source>
</evidence>
<comment type="caution">
    <text evidence="2">The sequence shown here is derived from an EMBL/GenBank/DDBJ whole genome shotgun (WGS) entry which is preliminary data.</text>
</comment>